<dbReference type="PIRSF" id="PIRSF021435">
    <property type="entry name" value="SpoIIIAB"/>
    <property type="match status" value="1"/>
</dbReference>
<dbReference type="InterPro" id="IPR014198">
    <property type="entry name" value="Spore_III_AB"/>
</dbReference>
<name>A0ABQ4KCP9_9BACI</name>
<dbReference type="Pfam" id="PF09548">
    <property type="entry name" value="Spore_III_AB"/>
    <property type="match status" value="1"/>
</dbReference>
<keyword evidence="2" id="KW-1185">Reference proteome</keyword>
<dbReference type="RefSeq" id="WP_158322735.1">
    <property type="nucleotide sequence ID" value="NZ_BORB01000001.1"/>
</dbReference>
<accession>A0ABQ4KCP9</accession>
<comment type="caution">
    <text evidence="1">The sequence shown here is derived from an EMBL/GenBank/DDBJ whole genome shotgun (WGS) entry which is preliminary data.</text>
</comment>
<dbReference type="EMBL" id="BORB01000001">
    <property type="protein sequence ID" value="GIN55752.1"/>
    <property type="molecule type" value="Genomic_DNA"/>
</dbReference>
<organism evidence="1 2">
    <name type="scientific">Lederbergia ruris</name>
    <dbReference type="NCBI Taxonomy" id="217495"/>
    <lineage>
        <taxon>Bacteria</taxon>
        <taxon>Bacillati</taxon>
        <taxon>Bacillota</taxon>
        <taxon>Bacilli</taxon>
        <taxon>Bacillales</taxon>
        <taxon>Bacillaceae</taxon>
        <taxon>Lederbergia</taxon>
    </lineage>
</organism>
<reference evidence="1 2" key="1">
    <citation type="submission" date="2021-03" db="EMBL/GenBank/DDBJ databases">
        <title>Antimicrobial resistance genes in bacteria isolated from Japanese honey, and their potential for conferring macrolide and lincosamide resistance in the American foulbrood pathogen Paenibacillus larvae.</title>
        <authorList>
            <person name="Okamoto M."/>
            <person name="Kumagai M."/>
            <person name="Kanamori H."/>
            <person name="Takamatsu D."/>
        </authorList>
    </citation>
    <scope>NUCLEOTIDE SEQUENCE [LARGE SCALE GENOMIC DNA]</scope>
    <source>
        <strain evidence="1 2">J8TS2</strain>
    </source>
</reference>
<evidence type="ECO:0000313" key="1">
    <source>
        <dbReference type="EMBL" id="GIN55752.1"/>
    </source>
</evidence>
<evidence type="ECO:0000313" key="2">
    <source>
        <dbReference type="Proteomes" id="UP000679950"/>
    </source>
</evidence>
<proteinExistence type="predicted"/>
<dbReference type="NCBIfam" id="TIGR02833">
    <property type="entry name" value="spore_III_AB"/>
    <property type="match status" value="1"/>
</dbReference>
<gene>
    <name evidence="1" type="primary">spoIIIAB</name>
    <name evidence="1" type="ORF">J8TS2_00710</name>
</gene>
<protein>
    <submittedName>
        <fullName evidence="1">Stage III sporulation protein SpoAB</fullName>
    </submittedName>
</protein>
<sequence>MFKIIGSLLILGATTFIGFEIARRLSERPKQLQLFAASLETLETEIMYGHTPLGEACMKISNQLPNPVSDHYAKFAHFLTKEEITVYQAWEAALKETWKQTELKQNEFEILQQFGANLGKHDRESQQKQIILTLNHLGREEKEAREKQKIYEKMARNLGVLIGILIIILLV</sequence>
<dbReference type="Proteomes" id="UP000679950">
    <property type="component" value="Unassembled WGS sequence"/>
</dbReference>